<dbReference type="SUPFAM" id="SSF53955">
    <property type="entry name" value="Lysozyme-like"/>
    <property type="match status" value="1"/>
</dbReference>
<dbReference type="InterPro" id="IPR000189">
    <property type="entry name" value="Transglyc_AS"/>
</dbReference>
<evidence type="ECO:0000256" key="2">
    <source>
        <dbReference type="ARBA" id="ARBA00022729"/>
    </source>
</evidence>
<dbReference type="Pfam" id="PF14718">
    <property type="entry name" value="SLT_L"/>
    <property type="match status" value="1"/>
</dbReference>
<dbReference type="InterPro" id="IPR008258">
    <property type="entry name" value="Transglycosylase_SLT_dom_1"/>
</dbReference>
<dbReference type="OrthoDB" id="92254at2"/>
<sequence length="645" mass="73586">MRFLIKIFTLVYFPVAATSASLAQAVSGEQLNAERQDYSRAVEAIDKGQWTEYRQLRPGLDDYPLAIYLDYRQLTREPKHVRASEARRFIDLSADTPLPNRFLANYLTRAGRERRWDDFLTVKPDEPNSIELKCYYFRAKLATGDPLAAWEGAERLWVHGKSRPKQCDPLFDAWLKADQLSDEVVWARMMKAFEARQGSLMKYVARKGSSALKPWSDKAIAVYGKPARMRDVSLPSADARSSELASHGLVYLARYNPAMALDYWYSYEEELSFTAEQTHQVEYAIALRSLFAETESNMAWLPGALDRLNEDKLVEIRLRWALGESDWEAVAANLELLSPEARETEGWRYWRARVLQREGKADAANTILVALAQERDFYGFLAADALGKPYAFNHDSLVLESARTEPLKAMPGVQRVGEFYYHEEERNAHSEWYKMLIDAPEAEDKQALAQLAANEGWHSLAINAAAKAKAWDALDWRFPTPHQEVFKHHATVQQVPSTELMAIARRESAFFPEARSPVGARGLMQVMPATGKQVAAGLGRPHSSAALYEVEHNVLLGSAYYRQLLDRFDGNRIFALAAYNAGPHRVERWRNNSRETLPVDVWIETIPFKETRNYVKNVLSYNVVFQYLLGDTHALLTEAEKSRVY</sequence>
<organism evidence="6 7">
    <name type="scientific">Halioglobus maricola</name>
    <dbReference type="NCBI Taxonomy" id="2601894"/>
    <lineage>
        <taxon>Bacteria</taxon>
        <taxon>Pseudomonadati</taxon>
        <taxon>Pseudomonadota</taxon>
        <taxon>Gammaproteobacteria</taxon>
        <taxon>Cellvibrionales</taxon>
        <taxon>Halieaceae</taxon>
        <taxon>Halioglobus</taxon>
    </lineage>
</organism>
<dbReference type="Proteomes" id="UP000326287">
    <property type="component" value="Chromosome"/>
</dbReference>
<accession>A0A5P9NKH2</accession>
<dbReference type="Pfam" id="PF00760">
    <property type="entry name" value="Cucumo_coat"/>
    <property type="match status" value="1"/>
</dbReference>
<dbReference type="Gene3D" id="1.10.1240.20">
    <property type="entry name" value="Lytic transglycosylase, superhelical linker domain"/>
    <property type="match status" value="1"/>
</dbReference>
<feature type="domain" description="Transglycosylase SLT" evidence="4">
    <location>
        <begin position="486"/>
        <end position="595"/>
    </location>
</feature>
<dbReference type="KEGG" id="halc:EY643_11480"/>
<feature type="chain" id="PRO_5024930900" evidence="3">
    <location>
        <begin position="26"/>
        <end position="645"/>
    </location>
</feature>
<evidence type="ECO:0000256" key="1">
    <source>
        <dbReference type="ARBA" id="ARBA00007734"/>
    </source>
</evidence>
<dbReference type="Gene3D" id="1.10.530.10">
    <property type="match status" value="1"/>
</dbReference>
<dbReference type="InterPro" id="IPR012289">
    <property type="entry name" value="Lytic_TGlycosylase_superhlx_L"/>
</dbReference>
<dbReference type="AlphaFoldDB" id="A0A5P9NKH2"/>
<dbReference type="GO" id="GO:0016020">
    <property type="term" value="C:membrane"/>
    <property type="evidence" value="ECO:0007669"/>
    <property type="project" value="InterPro"/>
</dbReference>
<feature type="domain" description="Lytic transglycosylase superhelical linker" evidence="5">
    <location>
        <begin position="407"/>
        <end position="474"/>
    </location>
</feature>
<dbReference type="RefSeq" id="WP_152662338.1">
    <property type="nucleotide sequence ID" value="NZ_CP036422.1"/>
</dbReference>
<proteinExistence type="inferred from homology"/>
<name>A0A5P9NKH2_9GAMM</name>
<dbReference type="InterPro" id="IPR008939">
    <property type="entry name" value="Lytic_TGlycosylase_superhlx_U"/>
</dbReference>
<dbReference type="GO" id="GO:0004553">
    <property type="term" value="F:hydrolase activity, hydrolyzing O-glycosyl compounds"/>
    <property type="evidence" value="ECO:0007669"/>
    <property type="project" value="InterPro"/>
</dbReference>
<dbReference type="CDD" id="cd13401">
    <property type="entry name" value="Slt70-like"/>
    <property type="match status" value="1"/>
</dbReference>
<comment type="similarity">
    <text evidence="1">Belongs to the transglycosylase Slt family.</text>
</comment>
<dbReference type="Gene3D" id="1.25.20.10">
    <property type="entry name" value="Bacterial muramidases"/>
    <property type="match status" value="1"/>
</dbReference>
<dbReference type="GO" id="GO:0000270">
    <property type="term" value="P:peptidoglycan metabolic process"/>
    <property type="evidence" value="ECO:0007669"/>
    <property type="project" value="InterPro"/>
</dbReference>
<keyword evidence="2 3" id="KW-0732">Signal</keyword>
<protein>
    <submittedName>
        <fullName evidence="6">Murein transglycosylase</fullName>
    </submittedName>
</protein>
<dbReference type="GO" id="GO:0042597">
    <property type="term" value="C:periplasmic space"/>
    <property type="evidence" value="ECO:0007669"/>
    <property type="project" value="InterPro"/>
</dbReference>
<dbReference type="PANTHER" id="PTHR37423">
    <property type="entry name" value="SOLUBLE LYTIC MUREIN TRANSGLYCOSYLASE-RELATED"/>
    <property type="match status" value="1"/>
</dbReference>
<evidence type="ECO:0000313" key="6">
    <source>
        <dbReference type="EMBL" id="QFU76232.1"/>
    </source>
</evidence>
<evidence type="ECO:0000259" key="5">
    <source>
        <dbReference type="Pfam" id="PF14718"/>
    </source>
</evidence>
<dbReference type="GO" id="GO:0008933">
    <property type="term" value="F:peptidoglycan lytic transglycosylase activity"/>
    <property type="evidence" value="ECO:0007669"/>
    <property type="project" value="InterPro"/>
</dbReference>
<evidence type="ECO:0000259" key="4">
    <source>
        <dbReference type="Pfam" id="PF01464"/>
    </source>
</evidence>
<keyword evidence="7" id="KW-1185">Reference proteome</keyword>
<feature type="signal peptide" evidence="3">
    <location>
        <begin position="1"/>
        <end position="25"/>
    </location>
</feature>
<dbReference type="PANTHER" id="PTHR37423:SF5">
    <property type="entry name" value="SOLUBLE LYTIC MUREIN TRANSGLYCOSYLASE"/>
    <property type="match status" value="1"/>
</dbReference>
<evidence type="ECO:0000313" key="7">
    <source>
        <dbReference type="Proteomes" id="UP000326287"/>
    </source>
</evidence>
<dbReference type="EMBL" id="CP036422">
    <property type="protein sequence ID" value="QFU76232.1"/>
    <property type="molecule type" value="Genomic_DNA"/>
</dbReference>
<evidence type="ECO:0000256" key="3">
    <source>
        <dbReference type="SAM" id="SignalP"/>
    </source>
</evidence>
<gene>
    <name evidence="6" type="ORF">EY643_11480</name>
</gene>
<dbReference type="InterPro" id="IPR037061">
    <property type="entry name" value="Lytic_TGlycoase_superhlx_L_sf"/>
</dbReference>
<dbReference type="SUPFAM" id="SSF48435">
    <property type="entry name" value="Bacterial muramidases"/>
    <property type="match status" value="1"/>
</dbReference>
<dbReference type="InterPro" id="IPR023346">
    <property type="entry name" value="Lysozyme-like_dom_sf"/>
</dbReference>
<dbReference type="Pfam" id="PF01464">
    <property type="entry name" value="SLT"/>
    <property type="match status" value="1"/>
</dbReference>
<dbReference type="PROSITE" id="PS00922">
    <property type="entry name" value="TRANSGLYCOSYLASE"/>
    <property type="match status" value="1"/>
</dbReference>
<reference evidence="6 7" key="1">
    <citation type="submission" date="2019-02" db="EMBL/GenBank/DDBJ databases">
        <authorList>
            <person name="Li S.-H."/>
        </authorList>
    </citation>
    <scope>NUCLEOTIDE SEQUENCE [LARGE SCALE GENOMIC DNA]</scope>
    <source>
        <strain evidence="6 7">IMCC14385</strain>
    </source>
</reference>